<proteinExistence type="predicted"/>
<dbReference type="Proteomes" id="UP000499080">
    <property type="component" value="Unassembled WGS sequence"/>
</dbReference>
<comment type="caution">
    <text evidence="1">The sequence shown here is derived from an EMBL/GenBank/DDBJ whole genome shotgun (WGS) entry which is preliminary data.</text>
</comment>
<sequence length="127" mass="14258">MSCKTALANEAAAQSEIAYRSHCLAKLGNLNDFKIDIPSCYPLLAVGTTFISFLRIPSREKVILHYKGHYKNISGMKVGLFSTVGIERVKRYGETSVGNDIFNLTVEEERDGKKFKQHIYGSYYGLD</sequence>
<protein>
    <submittedName>
        <fullName evidence="1">Uncharacterized protein</fullName>
    </submittedName>
</protein>
<keyword evidence="2" id="KW-1185">Reference proteome</keyword>
<accession>A0A4Y2K9R1</accession>
<dbReference type="EMBL" id="BGPR01004322">
    <property type="protein sequence ID" value="GBM98435.1"/>
    <property type="molecule type" value="Genomic_DNA"/>
</dbReference>
<evidence type="ECO:0000313" key="1">
    <source>
        <dbReference type="EMBL" id="GBM98435.1"/>
    </source>
</evidence>
<organism evidence="1 2">
    <name type="scientific">Araneus ventricosus</name>
    <name type="common">Orbweaver spider</name>
    <name type="synonym">Epeira ventricosa</name>
    <dbReference type="NCBI Taxonomy" id="182803"/>
    <lineage>
        <taxon>Eukaryota</taxon>
        <taxon>Metazoa</taxon>
        <taxon>Ecdysozoa</taxon>
        <taxon>Arthropoda</taxon>
        <taxon>Chelicerata</taxon>
        <taxon>Arachnida</taxon>
        <taxon>Araneae</taxon>
        <taxon>Araneomorphae</taxon>
        <taxon>Entelegynae</taxon>
        <taxon>Araneoidea</taxon>
        <taxon>Araneidae</taxon>
        <taxon>Araneus</taxon>
    </lineage>
</organism>
<dbReference type="AlphaFoldDB" id="A0A4Y2K9R1"/>
<reference evidence="1 2" key="1">
    <citation type="journal article" date="2019" name="Sci. Rep.">
        <title>Orb-weaving spider Araneus ventricosus genome elucidates the spidroin gene catalogue.</title>
        <authorList>
            <person name="Kono N."/>
            <person name="Nakamura H."/>
            <person name="Ohtoshi R."/>
            <person name="Moran D.A.P."/>
            <person name="Shinohara A."/>
            <person name="Yoshida Y."/>
            <person name="Fujiwara M."/>
            <person name="Mori M."/>
            <person name="Tomita M."/>
            <person name="Arakawa K."/>
        </authorList>
    </citation>
    <scope>NUCLEOTIDE SEQUENCE [LARGE SCALE GENOMIC DNA]</scope>
</reference>
<name>A0A4Y2K9R1_ARAVE</name>
<evidence type="ECO:0000313" key="2">
    <source>
        <dbReference type="Proteomes" id="UP000499080"/>
    </source>
</evidence>
<gene>
    <name evidence="1" type="ORF">AVEN_268776_1</name>
</gene>